<evidence type="ECO:0000313" key="2">
    <source>
        <dbReference type="WBParaSite" id="nRc.2.0.1.t18746-RA"/>
    </source>
</evidence>
<organism evidence="1 2">
    <name type="scientific">Romanomermis culicivorax</name>
    <name type="common">Nematode worm</name>
    <dbReference type="NCBI Taxonomy" id="13658"/>
    <lineage>
        <taxon>Eukaryota</taxon>
        <taxon>Metazoa</taxon>
        <taxon>Ecdysozoa</taxon>
        <taxon>Nematoda</taxon>
        <taxon>Enoplea</taxon>
        <taxon>Dorylaimia</taxon>
        <taxon>Mermithida</taxon>
        <taxon>Mermithoidea</taxon>
        <taxon>Mermithidae</taxon>
        <taxon>Romanomermis</taxon>
    </lineage>
</organism>
<evidence type="ECO:0000313" key="1">
    <source>
        <dbReference type="Proteomes" id="UP000887565"/>
    </source>
</evidence>
<protein>
    <submittedName>
        <fullName evidence="2">Uncharacterized protein</fullName>
    </submittedName>
</protein>
<sequence length="99" mass="11526">MKMERIPLLEFFKDPDCICQTLHTIEPKYITFGNHGRILFTVFLWCCIPLLEFIKDMDCICQRILESTLDKILLVKGMANQVDANKTQAHMTTLFGKIM</sequence>
<dbReference type="WBParaSite" id="nRc.2.0.1.t18746-RA">
    <property type="protein sequence ID" value="nRc.2.0.1.t18746-RA"/>
    <property type="gene ID" value="nRc.2.0.1.g18746"/>
</dbReference>
<dbReference type="AlphaFoldDB" id="A0A915IZ83"/>
<dbReference type="Proteomes" id="UP000887565">
    <property type="component" value="Unplaced"/>
</dbReference>
<proteinExistence type="predicted"/>
<keyword evidence="1" id="KW-1185">Reference proteome</keyword>
<accession>A0A915IZ83</accession>
<reference evidence="2" key="1">
    <citation type="submission" date="2022-11" db="UniProtKB">
        <authorList>
            <consortium name="WormBaseParasite"/>
        </authorList>
    </citation>
    <scope>IDENTIFICATION</scope>
</reference>
<name>A0A915IZ83_ROMCU</name>